<dbReference type="PANTHER" id="PTHR42790:SF2">
    <property type="entry name" value="AROMATIC AMINO ACID AMINOTRANSFERASE 2"/>
    <property type="match status" value="1"/>
</dbReference>
<protein>
    <submittedName>
        <fullName evidence="7">Related to Aromatic amino acid aminotransferase 2</fullName>
    </submittedName>
</protein>
<dbReference type="OrthoDB" id="691673at2759"/>
<reference evidence="8" key="1">
    <citation type="submission" date="2018-06" db="EMBL/GenBank/DDBJ databases">
        <authorList>
            <person name="Guldener U."/>
        </authorList>
    </citation>
    <scope>NUCLEOTIDE SEQUENCE [LARGE SCALE GENOMIC DNA]</scope>
    <source>
        <strain evidence="8">UTAD17</strain>
    </source>
</reference>
<dbReference type="InterPro" id="IPR015421">
    <property type="entry name" value="PyrdxlP-dep_Trfase_major"/>
</dbReference>
<sequence length="534" mass="61108">MEELKQRYTKFLSKRDAWKKIEPFWINNNLPQNLVPHDSTIYLAGGMPNESLFPIESIHINVKNSPGVSNASNSTALDINEKIADGQLTNIWTYEQNKDKLGISQAFQYGESNGNPQLLKIARDIITSIHNTPQYEDWDVITTNGSADSLYKVCDLLFDEDSVMLMEEFTFPLTTTYLNNTGAEEIPLKVNITSDVEKQGIDTDYMADLLDNWSKYYPEKPKPKALYTIATGQNPTGVTQSVAKRRRIYDICSKHNMLIIEDDPYGYLKFTPFRPEDPDYNPYESGEIDLKVYCNKVLSPSYLRFDTDGRVIRCETFSKVFAPGIRSGFIVANKFFIKRLHNMAMCSTREPSGASQSILTNILLDMGENYQKTHPDSESYIDGWFEWCRKVASAYTHRRNVLFQALESTDAFKKHFFEISEPSAGMFVALNVTLKPEWKTVNDYTGAAEKDAYIKDVMDYLNWILLEEGCLAVLGYKMTVNQKFSLHRANFLRITFAQAANDCILREAALRLAKGIERLNLEYGTDKQKFCMNK</sequence>
<dbReference type="GO" id="GO:0009074">
    <property type="term" value="P:aromatic amino acid family catabolic process"/>
    <property type="evidence" value="ECO:0007669"/>
    <property type="project" value="TreeGrafter"/>
</dbReference>
<dbReference type="CDD" id="cd00609">
    <property type="entry name" value="AAT_like"/>
    <property type="match status" value="1"/>
</dbReference>
<evidence type="ECO:0000313" key="7">
    <source>
        <dbReference type="EMBL" id="SSD58592.1"/>
    </source>
</evidence>
<keyword evidence="3 7" id="KW-0032">Aminotransferase</keyword>
<dbReference type="Pfam" id="PF00155">
    <property type="entry name" value="Aminotran_1_2"/>
    <property type="match status" value="1"/>
</dbReference>
<dbReference type="InterPro" id="IPR050859">
    <property type="entry name" value="Class-I_PLP-dep_aminotransf"/>
</dbReference>
<evidence type="ECO:0000313" key="8">
    <source>
        <dbReference type="Proteomes" id="UP000262825"/>
    </source>
</evidence>
<proteinExistence type="inferred from homology"/>
<dbReference type="SUPFAM" id="SSF53383">
    <property type="entry name" value="PLP-dependent transferases"/>
    <property type="match status" value="1"/>
</dbReference>
<dbReference type="GO" id="GO:0030170">
    <property type="term" value="F:pyridoxal phosphate binding"/>
    <property type="evidence" value="ECO:0007669"/>
    <property type="project" value="InterPro"/>
</dbReference>
<dbReference type="GO" id="GO:0006571">
    <property type="term" value="P:tyrosine biosynthetic process"/>
    <property type="evidence" value="ECO:0007669"/>
    <property type="project" value="TreeGrafter"/>
</dbReference>
<dbReference type="VEuPathDB" id="FungiDB:SCODWIG_00353"/>
<gene>
    <name evidence="7" type="ORF">SCODWIG_00353</name>
</gene>
<dbReference type="InterPro" id="IPR004839">
    <property type="entry name" value="Aminotransferase_I/II_large"/>
</dbReference>
<evidence type="ECO:0000256" key="1">
    <source>
        <dbReference type="ARBA" id="ARBA00001933"/>
    </source>
</evidence>
<evidence type="ECO:0000256" key="2">
    <source>
        <dbReference type="ARBA" id="ARBA00007441"/>
    </source>
</evidence>
<keyword evidence="8" id="KW-1185">Reference proteome</keyword>
<dbReference type="AlphaFoldDB" id="A0A376B1S9"/>
<dbReference type="GO" id="GO:0019878">
    <property type="term" value="P:lysine biosynthetic process via aminoadipic acid"/>
    <property type="evidence" value="ECO:0007669"/>
    <property type="project" value="TreeGrafter"/>
</dbReference>
<accession>A0A376B1S9</accession>
<dbReference type="GO" id="GO:0047536">
    <property type="term" value="F:2-aminoadipate transaminase activity"/>
    <property type="evidence" value="ECO:0007669"/>
    <property type="project" value="TreeGrafter"/>
</dbReference>
<comment type="similarity">
    <text evidence="2">Belongs to the class-I pyridoxal-phosphate-dependent aminotransferase family.</text>
</comment>
<evidence type="ECO:0000256" key="4">
    <source>
        <dbReference type="ARBA" id="ARBA00022679"/>
    </source>
</evidence>
<organism evidence="7 8">
    <name type="scientific">Saccharomycodes ludwigii</name>
    <dbReference type="NCBI Taxonomy" id="36035"/>
    <lineage>
        <taxon>Eukaryota</taxon>
        <taxon>Fungi</taxon>
        <taxon>Dikarya</taxon>
        <taxon>Ascomycota</taxon>
        <taxon>Saccharomycotina</taxon>
        <taxon>Saccharomycetes</taxon>
        <taxon>Saccharomycodales</taxon>
        <taxon>Saccharomycodaceae</taxon>
        <taxon>Saccharomycodes</taxon>
    </lineage>
</organism>
<evidence type="ECO:0000256" key="5">
    <source>
        <dbReference type="ARBA" id="ARBA00022898"/>
    </source>
</evidence>
<dbReference type="Gene3D" id="3.40.640.10">
    <property type="entry name" value="Type I PLP-dependent aspartate aminotransferase-like (Major domain)"/>
    <property type="match status" value="1"/>
</dbReference>
<keyword evidence="5" id="KW-0663">Pyridoxal phosphate</keyword>
<dbReference type="InterPro" id="IPR015424">
    <property type="entry name" value="PyrdxlP-dep_Trfase"/>
</dbReference>
<dbReference type="EMBL" id="UFAJ01000027">
    <property type="protein sequence ID" value="SSD58592.1"/>
    <property type="molecule type" value="Genomic_DNA"/>
</dbReference>
<dbReference type="Proteomes" id="UP000262825">
    <property type="component" value="Unassembled WGS sequence"/>
</dbReference>
<name>A0A376B1S9_9ASCO</name>
<keyword evidence="4 7" id="KW-0808">Transferase</keyword>
<evidence type="ECO:0000259" key="6">
    <source>
        <dbReference type="Pfam" id="PF00155"/>
    </source>
</evidence>
<evidence type="ECO:0000256" key="3">
    <source>
        <dbReference type="ARBA" id="ARBA00022576"/>
    </source>
</evidence>
<dbReference type="GO" id="GO:0008793">
    <property type="term" value="F:aromatic-amino-acid transaminase activity"/>
    <property type="evidence" value="ECO:0007669"/>
    <property type="project" value="TreeGrafter"/>
</dbReference>
<comment type="cofactor">
    <cofactor evidence="1">
        <name>pyridoxal 5'-phosphate</name>
        <dbReference type="ChEBI" id="CHEBI:597326"/>
    </cofactor>
</comment>
<dbReference type="PANTHER" id="PTHR42790">
    <property type="entry name" value="AMINOTRANSFERASE"/>
    <property type="match status" value="1"/>
</dbReference>
<feature type="domain" description="Aminotransferase class I/classII large" evidence="6">
    <location>
        <begin position="95"/>
        <end position="498"/>
    </location>
</feature>